<dbReference type="InterPro" id="IPR050808">
    <property type="entry name" value="Phage_Integrase"/>
</dbReference>
<keyword evidence="5" id="KW-1179">Viral genome integration</keyword>
<dbReference type="InterPro" id="IPR002104">
    <property type="entry name" value="Integrase_catalytic"/>
</dbReference>
<gene>
    <name evidence="9" type="ORF">B1A_21827</name>
</gene>
<evidence type="ECO:0000313" key="9">
    <source>
        <dbReference type="EMBL" id="EQD26619.1"/>
    </source>
</evidence>
<name>T0ZCV0_9ZZZZ</name>
<keyword evidence="6" id="KW-1160">Virus entry into host cell</keyword>
<evidence type="ECO:0000256" key="4">
    <source>
        <dbReference type="ARBA" id="ARBA00023172"/>
    </source>
</evidence>
<evidence type="ECO:0000259" key="7">
    <source>
        <dbReference type="PROSITE" id="PS51898"/>
    </source>
</evidence>
<comment type="similarity">
    <text evidence="1">Belongs to the 'phage' integrase family.</text>
</comment>
<accession>T0ZCV0</accession>
<evidence type="ECO:0000259" key="8">
    <source>
        <dbReference type="PROSITE" id="PS51900"/>
    </source>
</evidence>
<dbReference type="GO" id="GO:0006310">
    <property type="term" value="P:DNA recombination"/>
    <property type="evidence" value="ECO:0007669"/>
    <property type="project" value="UniProtKB-KW"/>
</dbReference>
<reference evidence="9" key="1">
    <citation type="submission" date="2013-08" db="EMBL/GenBank/DDBJ databases">
        <authorList>
            <person name="Mendez C."/>
            <person name="Richter M."/>
            <person name="Ferrer M."/>
            <person name="Sanchez J."/>
        </authorList>
    </citation>
    <scope>NUCLEOTIDE SEQUENCE</scope>
</reference>
<feature type="domain" description="Core-binding (CB)" evidence="8">
    <location>
        <begin position="1"/>
        <end position="59"/>
    </location>
</feature>
<proteinExistence type="inferred from homology"/>
<dbReference type="SUPFAM" id="SSF56349">
    <property type="entry name" value="DNA breaking-rejoining enzymes"/>
    <property type="match status" value="1"/>
</dbReference>
<dbReference type="AlphaFoldDB" id="T0ZCV0"/>
<dbReference type="InterPro" id="IPR011010">
    <property type="entry name" value="DNA_brk_join_enz"/>
</dbReference>
<dbReference type="EMBL" id="AUZX01016131">
    <property type="protein sequence ID" value="EQD26619.1"/>
    <property type="molecule type" value="Genomic_DNA"/>
</dbReference>
<dbReference type="GO" id="GO:0015074">
    <property type="term" value="P:DNA integration"/>
    <property type="evidence" value="ECO:0007669"/>
    <property type="project" value="UniProtKB-KW"/>
</dbReference>
<feature type="domain" description="Tyr recombinase" evidence="7">
    <location>
        <begin position="93"/>
        <end position="260"/>
    </location>
</feature>
<dbReference type="GO" id="GO:0003677">
    <property type="term" value="F:DNA binding"/>
    <property type="evidence" value="ECO:0007669"/>
    <property type="project" value="UniProtKB-KW"/>
</dbReference>
<keyword evidence="3" id="KW-0238">DNA-binding</keyword>
<dbReference type="InterPro" id="IPR044068">
    <property type="entry name" value="CB"/>
</dbReference>
<keyword evidence="4" id="KW-0233">DNA recombination</keyword>
<dbReference type="PANTHER" id="PTHR30629:SF2">
    <property type="entry name" value="PROPHAGE INTEGRASE INTS-RELATED"/>
    <property type="match status" value="1"/>
</dbReference>
<reference evidence="9" key="2">
    <citation type="journal article" date="2014" name="ISME J.">
        <title>Microbial stratification in low pH oxic and suboxic macroscopic growths along an acid mine drainage.</title>
        <authorList>
            <person name="Mendez-Garcia C."/>
            <person name="Mesa V."/>
            <person name="Sprenger R.R."/>
            <person name="Richter M."/>
            <person name="Diez M.S."/>
            <person name="Solano J."/>
            <person name="Bargiela R."/>
            <person name="Golyshina O.V."/>
            <person name="Manteca A."/>
            <person name="Ramos J.L."/>
            <person name="Gallego J.R."/>
            <person name="Llorente I."/>
            <person name="Martins Dos Santos V.A."/>
            <person name="Jensen O.N."/>
            <person name="Pelaez A.I."/>
            <person name="Sanchez J."/>
            <person name="Ferrer M."/>
        </authorList>
    </citation>
    <scope>NUCLEOTIDE SEQUENCE</scope>
</reference>
<dbReference type="PANTHER" id="PTHR30629">
    <property type="entry name" value="PROPHAGE INTEGRASE"/>
    <property type="match status" value="1"/>
</dbReference>
<evidence type="ECO:0000256" key="6">
    <source>
        <dbReference type="ARBA" id="ARBA00023296"/>
    </source>
</evidence>
<dbReference type="PROSITE" id="PS51900">
    <property type="entry name" value="CB"/>
    <property type="match status" value="1"/>
</dbReference>
<organism evidence="9">
    <name type="scientific">mine drainage metagenome</name>
    <dbReference type="NCBI Taxonomy" id="410659"/>
    <lineage>
        <taxon>unclassified sequences</taxon>
        <taxon>metagenomes</taxon>
        <taxon>ecological metagenomes</taxon>
    </lineage>
</organism>
<sequence>EGLFRRHVFEADPALGAKKAAEVTVDEIVALVAKLTEAGKGRTAAILRSYLRAAYSLAIRSRTDPDAPLAMRAFGVTANPVADIGALSRYTKARNRVLSGPELVAYIARLEAVPPGPVRDSLLLGVYLGGQRPTQLLRVRAVDVDLGAETITLHDPKGARQQPRQHVVPLVKEASEILSHRLKALKDGEPLFSTDGETCLRPETVSHEVADIVGRMVKAKEAREAFQLRDVRRTVETMLAALGISSDVRAELQSHGLGGV</sequence>
<keyword evidence="2" id="KW-0229">DNA integration</keyword>
<feature type="non-terminal residue" evidence="9">
    <location>
        <position position="260"/>
    </location>
</feature>
<evidence type="ECO:0000256" key="3">
    <source>
        <dbReference type="ARBA" id="ARBA00023125"/>
    </source>
</evidence>
<protein>
    <submittedName>
        <fullName evidence="9">Phage integrase/recombinase protein</fullName>
    </submittedName>
</protein>
<feature type="non-terminal residue" evidence="9">
    <location>
        <position position="1"/>
    </location>
</feature>
<dbReference type="GO" id="GO:0075713">
    <property type="term" value="P:establishment of integrated proviral latency"/>
    <property type="evidence" value="ECO:0007669"/>
    <property type="project" value="UniProtKB-KW"/>
</dbReference>
<dbReference type="InterPro" id="IPR010998">
    <property type="entry name" value="Integrase_recombinase_N"/>
</dbReference>
<dbReference type="GO" id="GO:0046718">
    <property type="term" value="P:symbiont entry into host cell"/>
    <property type="evidence" value="ECO:0007669"/>
    <property type="project" value="UniProtKB-KW"/>
</dbReference>
<dbReference type="InterPro" id="IPR013762">
    <property type="entry name" value="Integrase-like_cat_sf"/>
</dbReference>
<evidence type="ECO:0000256" key="1">
    <source>
        <dbReference type="ARBA" id="ARBA00008857"/>
    </source>
</evidence>
<evidence type="ECO:0000256" key="2">
    <source>
        <dbReference type="ARBA" id="ARBA00022908"/>
    </source>
</evidence>
<dbReference type="PROSITE" id="PS51898">
    <property type="entry name" value="TYR_RECOMBINASE"/>
    <property type="match status" value="1"/>
</dbReference>
<dbReference type="GO" id="GO:0044826">
    <property type="term" value="P:viral genome integration into host DNA"/>
    <property type="evidence" value="ECO:0007669"/>
    <property type="project" value="UniProtKB-KW"/>
</dbReference>
<comment type="caution">
    <text evidence="9">The sequence shown here is derived from an EMBL/GenBank/DDBJ whole genome shotgun (WGS) entry which is preliminary data.</text>
</comment>
<dbReference type="Gene3D" id="1.10.443.10">
    <property type="entry name" value="Intergrase catalytic core"/>
    <property type="match status" value="1"/>
</dbReference>
<evidence type="ECO:0000256" key="5">
    <source>
        <dbReference type="ARBA" id="ARBA00023195"/>
    </source>
</evidence>
<dbReference type="Gene3D" id="1.10.150.130">
    <property type="match status" value="1"/>
</dbReference>